<evidence type="ECO:0000313" key="1">
    <source>
        <dbReference type="EMBL" id="QOX62836.1"/>
    </source>
</evidence>
<proteinExistence type="predicted"/>
<protein>
    <submittedName>
        <fullName evidence="1">Uncharacterized protein</fullName>
    </submittedName>
</protein>
<sequence length="226" mass="24163">MKKHKILVVALALAVMFTGAGYAYWTQTLTIDNTVNTGNMDVAFVCDGDDAWDDGYISGRTSDLVTLSSVRSDDKQSLDFTVGNFYPGAGASLDFVVQNTGSVAAKITQITSSDIENSTLCDALNYKFNKVKVYTALGIPYREQLIDVDADTVSALASGLTDALDDIILQPGDILVLVSDGWLGTGIGGGIENPGYEILMPTSITGNQFEKETASFKLSLNFTQVN</sequence>
<evidence type="ECO:0000313" key="2">
    <source>
        <dbReference type="Proteomes" id="UP000594014"/>
    </source>
</evidence>
<name>A0ACD1A947_9FIRM</name>
<keyword evidence="2" id="KW-1185">Reference proteome</keyword>
<dbReference type="Proteomes" id="UP000594014">
    <property type="component" value="Chromosome"/>
</dbReference>
<accession>A0ACD1A947</accession>
<gene>
    <name evidence="1" type="ORF">FRZ06_05490</name>
</gene>
<reference evidence="1" key="1">
    <citation type="submission" date="2019-08" db="EMBL/GenBank/DDBJ databases">
        <title>Genome sequence of Clostridiales bacterium MT110.</title>
        <authorList>
            <person name="Cao J."/>
        </authorList>
    </citation>
    <scope>NUCLEOTIDE SEQUENCE</scope>
    <source>
        <strain evidence="1">MT110</strain>
    </source>
</reference>
<organism evidence="1 2">
    <name type="scientific">Anoxybacterium hadale</name>
    <dbReference type="NCBI Taxonomy" id="3408580"/>
    <lineage>
        <taxon>Bacteria</taxon>
        <taxon>Bacillati</taxon>
        <taxon>Bacillota</taxon>
        <taxon>Clostridia</taxon>
        <taxon>Peptostreptococcales</taxon>
        <taxon>Anaerovoracaceae</taxon>
        <taxon>Anoxybacterium</taxon>
    </lineage>
</organism>
<dbReference type="EMBL" id="CP042469">
    <property type="protein sequence ID" value="QOX62836.1"/>
    <property type="molecule type" value="Genomic_DNA"/>
</dbReference>